<dbReference type="InterPro" id="IPR029127">
    <property type="entry name" value="MvaI_BcnI"/>
</dbReference>
<evidence type="ECO:0000313" key="2">
    <source>
        <dbReference type="EMBL" id="ABP36101.1"/>
    </source>
</evidence>
<gene>
    <name evidence="2" type="ordered locus">Cvib_0074</name>
</gene>
<sequence>MANGLAGDMGEVVGMLARISRLGPVPAIGTGDTSVGMTLLSHLGIPYSSIEKPNFKGIVITARRGTRARDLNRVNLFARVPDWDISSCKSSREIVACFGYDRDNGRKLYCTVRARKPNNQGLMLVVDKGFSLVHEVHRSEEGVTTPVASWRLGGLLSKLEKSHGASIWVIAIPSKKDDAEYFHFRYATITSAPKTTEFASLIEQGTITMDHLIWEQSGRNVEKGPLFKINPGNVEALFPVSAKLDLLTL</sequence>
<dbReference type="InterPro" id="IPR043005">
    <property type="entry name" value="MvaI_BcnI_rec"/>
</dbReference>
<dbReference type="CDD" id="cd22347">
    <property type="entry name" value="PDDEXK_nuclease"/>
    <property type="match status" value="1"/>
</dbReference>
<dbReference type="eggNOG" id="ENOG502Z999">
    <property type="taxonomic scope" value="Bacteria"/>
</dbReference>
<dbReference type="Gene3D" id="3.30.70.3570">
    <property type="entry name" value="MvaI/BcnI restriction endonuclease, recognition domain"/>
    <property type="match status" value="1"/>
</dbReference>
<dbReference type="STRING" id="290318.Cvib_0074"/>
<protein>
    <recommendedName>
        <fullName evidence="1">MvaI/BcnI restriction endonuclease domain-containing protein</fullName>
    </recommendedName>
</protein>
<dbReference type="AlphaFoldDB" id="A4SC92"/>
<dbReference type="Pfam" id="PF15515">
    <property type="entry name" value="MvaI_BcnI"/>
    <property type="match status" value="1"/>
</dbReference>
<dbReference type="HOGENOM" id="CLU_1115012_0_0_10"/>
<proteinExistence type="predicted"/>
<organism evidence="2">
    <name type="scientific">Chlorobium phaeovibrioides (strain DSM 265 / 1930)</name>
    <name type="common">Prosthecochloris vibrioformis (strain DSM 265)</name>
    <dbReference type="NCBI Taxonomy" id="290318"/>
    <lineage>
        <taxon>Bacteria</taxon>
        <taxon>Pseudomonadati</taxon>
        <taxon>Chlorobiota</taxon>
        <taxon>Chlorobiia</taxon>
        <taxon>Chlorobiales</taxon>
        <taxon>Chlorobiaceae</taxon>
        <taxon>Chlorobium/Pelodictyon group</taxon>
        <taxon>Chlorobium</taxon>
    </lineage>
</organism>
<dbReference type="InterPro" id="IPR043004">
    <property type="entry name" value="MvaI_BcnI_cat"/>
</dbReference>
<dbReference type="EMBL" id="CP000607">
    <property type="protein sequence ID" value="ABP36101.1"/>
    <property type="molecule type" value="Genomic_DNA"/>
</dbReference>
<evidence type="ECO:0000259" key="1">
    <source>
        <dbReference type="Pfam" id="PF15515"/>
    </source>
</evidence>
<feature type="domain" description="MvaI/BcnI restriction endonuclease" evidence="1">
    <location>
        <begin position="14"/>
        <end position="238"/>
    </location>
</feature>
<name>A4SC92_CHLPM</name>
<accession>A4SC92</accession>
<dbReference type="Gene3D" id="3.40.210.20">
    <property type="entry name" value="MvaI/BcnI restriction endonuclease, catalytic domain"/>
    <property type="match status" value="1"/>
</dbReference>
<dbReference type="KEGG" id="pvi:Cvib_0074"/>
<reference evidence="2" key="1">
    <citation type="submission" date="2007-03" db="EMBL/GenBank/DDBJ databases">
        <title>Complete sequence of Prosthecochloris vibrioformis DSM 265.</title>
        <authorList>
            <consortium name="US DOE Joint Genome Institute"/>
            <person name="Copeland A."/>
            <person name="Lucas S."/>
            <person name="Lapidus A."/>
            <person name="Barry K."/>
            <person name="Detter J.C."/>
            <person name="Glavina del Rio T."/>
            <person name="Hammon N."/>
            <person name="Israni S."/>
            <person name="Pitluck S."/>
            <person name="Schmutz J."/>
            <person name="Larimer F."/>
            <person name="Land M."/>
            <person name="Hauser L."/>
            <person name="Mikhailova N."/>
            <person name="Li T."/>
            <person name="Overmann J."/>
            <person name="Schuster S.C."/>
            <person name="Bryant D.A."/>
            <person name="Richardson P."/>
        </authorList>
    </citation>
    <scope>NUCLEOTIDE SEQUENCE [LARGE SCALE GENOMIC DNA]</scope>
    <source>
        <strain evidence="2">DSM 265</strain>
    </source>
</reference>
<dbReference type="OrthoDB" id="9204522at2"/>
<dbReference type="REBASE" id="24733">
    <property type="entry name" value="PviORF77P"/>
</dbReference>